<dbReference type="EMBL" id="SWBQ01000003">
    <property type="protein sequence ID" value="TKC06055.1"/>
    <property type="molecule type" value="Genomic_DNA"/>
</dbReference>
<feature type="compositionally biased region" description="Basic and acidic residues" evidence="1">
    <location>
        <begin position="31"/>
        <end position="60"/>
    </location>
</feature>
<evidence type="ECO:0000256" key="2">
    <source>
        <dbReference type="SAM" id="SignalP"/>
    </source>
</evidence>
<keyword evidence="4" id="KW-1185">Reference proteome</keyword>
<proteinExistence type="predicted"/>
<comment type="caution">
    <text evidence="3">The sequence shown here is derived from an EMBL/GenBank/DDBJ whole genome shotgun (WGS) entry which is preliminary data.</text>
</comment>
<dbReference type="RefSeq" id="WP_136836315.1">
    <property type="nucleotide sequence ID" value="NZ_SWBQ01000003.1"/>
</dbReference>
<reference evidence="3 4" key="1">
    <citation type="submission" date="2019-04" db="EMBL/GenBank/DDBJ databases">
        <title>Pedobacter sp. RP-3-15 sp. nov., isolated from Arctic soil.</title>
        <authorList>
            <person name="Dahal R.H."/>
            <person name="Kim D.-U."/>
        </authorList>
    </citation>
    <scope>NUCLEOTIDE SEQUENCE [LARGE SCALE GENOMIC DNA]</scope>
    <source>
        <strain evidence="3 4">RP-3-15</strain>
    </source>
</reference>
<feature type="region of interest" description="Disordered" evidence="1">
    <location>
        <begin position="31"/>
        <end position="74"/>
    </location>
</feature>
<dbReference type="Proteomes" id="UP000307244">
    <property type="component" value="Unassembled WGS sequence"/>
</dbReference>
<name>A0A4U1CH14_9SPHI</name>
<feature type="chain" id="PRO_5020348143" evidence="2">
    <location>
        <begin position="30"/>
        <end position="89"/>
    </location>
</feature>
<evidence type="ECO:0000256" key="1">
    <source>
        <dbReference type="SAM" id="MobiDB-lite"/>
    </source>
</evidence>
<evidence type="ECO:0000313" key="4">
    <source>
        <dbReference type="Proteomes" id="UP000307244"/>
    </source>
</evidence>
<organism evidence="3 4">
    <name type="scientific">Pedobacter frigoris</name>
    <dbReference type="NCBI Taxonomy" id="2571272"/>
    <lineage>
        <taxon>Bacteria</taxon>
        <taxon>Pseudomonadati</taxon>
        <taxon>Bacteroidota</taxon>
        <taxon>Sphingobacteriia</taxon>
        <taxon>Sphingobacteriales</taxon>
        <taxon>Sphingobacteriaceae</taxon>
        <taxon>Pedobacter</taxon>
    </lineage>
</organism>
<keyword evidence="2" id="KW-0732">Signal</keyword>
<evidence type="ECO:0000313" key="3">
    <source>
        <dbReference type="EMBL" id="TKC06055.1"/>
    </source>
</evidence>
<accession>A0A4U1CH14</accession>
<protein>
    <submittedName>
        <fullName evidence="3">Uncharacterized protein</fullName>
    </submittedName>
</protein>
<gene>
    <name evidence="3" type="ORF">FA047_12030</name>
</gene>
<feature type="signal peptide" evidence="2">
    <location>
        <begin position="1"/>
        <end position="29"/>
    </location>
</feature>
<dbReference type="AlphaFoldDB" id="A0A4U1CH14"/>
<sequence>MSISNHFSSVIRCILIAGMVMCFSSSVIAQEKKQEKTKEKKGEVVETKETQKPDIKEVPKSRKQPKPSVVKPNVKVKPVKIVKPKIRKP</sequence>